<dbReference type="EMBL" id="CP029830">
    <property type="protein sequence ID" value="AWU95546.1"/>
    <property type="molecule type" value="Genomic_DNA"/>
</dbReference>
<reference evidence="2 3" key="1">
    <citation type="submission" date="2018-06" db="EMBL/GenBank/DDBJ databases">
        <title>Complete genome sequencing of Azospirillum sp. M2T2B2.</title>
        <authorList>
            <person name="Heo J."/>
            <person name="Kim S.-J."/>
            <person name="Kwon S.-W."/>
            <person name="Anandham R."/>
        </authorList>
    </citation>
    <scope>NUCLEOTIDE SEQUENCE [LARGE SCALE GENOMIC DNA]</scope>
    <source>
        <strain evidence="2 3">M2T2B2</strain>
        <plasmid evidence="2 3">unnamed1</plasmid>
    </source>
</reference>
<dbReference type="KEGG" id="azm:DM194_14660"/>
<keyword evidence="1" id="KW-0472">Membrane</keyword>
<protein>
    <submittedName>
        <fullName evidence="2">Uncharacterized protein</fullName>
    </submittedName>
</protein>
<feature type="transmembrane region" description="Helical" evidence="1">
    <location>
        <begin position="36"/>
        <end position="57"/>
    </location>
</feature>
<keyword evidence="3" id="KW-1185">Reference proteome</keyword>
<name>A0A2U9SAE0_9PROT</name>
<keyword evidence="1" id="KW-1133">Transmembrane helix</keyword>
<evidence type="ECO:0000313" key="2">
    <source>
        <dbReference type="EMBL" id="AWU95546.1"/>
    </source>
</evidence>
<sequence length="73" mass="7801">MRDMMPIAFTGMTMVTITFGPSLPSAAIMVVAALASVGLLAFGVGASAWLSWCLWRLRRQGQDGLRSSKDPEA</sequence>
<organism evidence="2 3">
    <name type="scientific">Azospirillum ramasamyi</name>
    <dbReference type="NCBI Taxonomy" id="682998"/>
    <lineage>
        <taxon>Bacteria</taxon>
        <taxon>Pseudomonadati</taxon>
        <taxon>Pseudomonadota</taxon>
        <taxon>Alphaproteobacteria</taxon>
        <taxon>Rhodospirillales</taxon>
        <taxon>Azospirillaceae</taxon>
        <taxon>Azospirillum</taxon>
    </lineage>
</organism>
<keyword evidence="2" id="KW-0614">Plasmid</keyword>
<keyword evidence="1" id="KW-0812">Transmembrane</keyword>
<evidence type="ECO:0000313" key="3">
    <source>
        <dbReference type="Proteomes" id="UP000249605"/>
    </source>
</evidence>
<dbReference type="Proteomes" id="UP000249605">
    <property type="component" value="Plasmid unnamed1"/>
</dbReference>
<accession>A0A2U9SAE0</accession>
<geneLocation type="plasmid" evidence="2 3">
    <name>unnamed1</name>
</geneLocation>
<evidence type="ECO:0000256" key="1">
    <source>
        <dbReference type="SAM" id="Phobius"/>
    </source>
</evidence>
<proteinExistence type="predicted"/>
<dbReference type="AlphaFoldDB" id="A0A2U9SAE0"/>
<gene>
    <name evidence="2" type="ORF">DM194_14660</name>
</gene>